<evidence type="ECO:0000313" key="2">
    <source>
        <dbReference type="EMBL" id="KKN84875.1"/>
    </source>
</evidence>
<organism evidence="2">
    <name type="scientific">marine sediment metagenome</name>
    <dbReference type="NCBI Taxonomy" id="412755"/>
    <lineage>
        <taxon>unclassified sequences</taxon>
        <taxon>metagenomes</taxon>
        <taxon>ecological metagenomes</taxon>
    </lineage>
</organism>
<name>A0A0F9TV28_9ZZZZ</name>
<comment type="caution">
    <text evidence="2">The sequence shown here is derived from an EMBL/GenBank/DDBJ whole genome shotgun (WGS) entry which is preliminary data.</text>
</comment>
<dbReference type="EMBL" id="LAZR01000165">
    <property type="protein sequence ID" value="KKN84875.1"/>
    <property type="molecule type" value="Genomic_DNA"/>
</dbReference>
<feature type="region of interest" description="Disordered" evidence="1">
    <location>
        <begin position="24"/>
        <end position="45"/>
    </location>
</feature>
<gene>
    <name evidence="2" type="ORF">LCGC14_0284000</name>
</gene>
<dbReference type="AlphaFoldDB" id="A0A0F9TV28"/>
<proteinExistence type="predicted"/>
<evidence type="ECO:0000256" key="1">
    <source>
        <dbReference type="SAM" id="MobiDB-lite"/>
    </source>
</evidence>
<sequence>MNEAAIRKDLIDLHNALASSPALGGGKGLQGIYESNDSPDPEPLSIPDCLSQIRLKMKYLVFDLEATRRENHYLRQMLDIHRKRGGQNAPGHDNEW</sequence>
<protein>
    <submittedName>
        <fullName evidence="2">Uncharacterized protein</fullName>
    </submittedName>
</protein>
<reference evidence="2" key="1">
    <citation type="journal article" date="2015" name="Nature">
        <title>Complex archaea that bridge the gap between prokaryotes and eukaryotes.</title>
        <authorList>
            <person name="Spang A."/>
            <person name="Saw J.H."/>
            <person name="Jorgensen S.L."/>
            <person name="Zaremba-Niedzwiedzka K."/>
            <person name="Martijn J."/>
            <person name="Lind A.E."/>
            <person name="van Eijk R."/>
            <person name="Schleper C."/>
            <person name="Guy L."/>
            <person name="Ettema T.J."/>
        </authorList>
    </citation>
    <scope>NUCLEOTIDE SEQUENCE</scope>
</reference>
<accession>A0A0F9TV28</accession>